<comment type="caution">
    <text evidence="2">The sequence shown here is derived from an EMBL/GenBank/DDBJ whole genome shotgun (WGS) entry which is preliminary data.</text>
</comment>
<keyword evidence="2" id="KW-0489">Methyltransferase</keyword>
<accession>A0ABT1JD45</accession>
<evidence type="ECO:0000259" key="1">
    <source>
        <dbReference type="Pfam" id="PF01170"/>
    </source>
</evidence>
<dbReference type="InterPro" id="IPR029063">
    <property type="entry name" value="SAM-dependent_MTases_sf"/>
</dbReference>
<dbReference type="Pfam" id="PF01170">
    <property type="entry name" value="UPF0020"/>
    <property type="match status" value="1"/>
</dbReference>
<gene>
    <name evidence="2" type="ORF">G443_000681</name>
</gene>
<reference evidence="2 3" key="1">
    <citation type="submission" date="2022-06" db="EMBL/GenBank/DDBJ databases">
        <title>Genomic Encyclopedia of Type Strains, Phase I: the one thousand microbial genomes (KMG-I) project.</title>
        <authorList>
            <person name="Kyrpides N."/>
        </authorList>
    </citation>
    <scope>NUCLEOTIDE SEQUENCE [LARGE SCALE GENOMIC DNA]</scope>
    <source>
        <strain evidence="2 3">DSM 43889</strain>
    </source>
</reference>
<dbReference type="GO" id="GO:0032259">
    <property type="term" value="P:methylation"/>
    <property type="evidence" value="ECO:0007669"/>
    <property type="project" value="UniProtKB-KW"/>
</dbReference>
<feature type="domain" description="Ribosomal RNA large subunit methyltransferase K/L-like methyltransferase" evidence="1">
    <location>
        <begin position="137"/>
        <end position="283"/>
    </location>
</feature>
<keyword evidence="3" id="KW-1185">Reference proteome</keyword>
<keyword evidence="2" id="KW-0808">Transferase</keyword>
<dbReference type="EMBL" id="AUBJ02000001">
    <property type="protein sequence ID" value="MCP2330411.1"/>
    <property type="molecule type" value="Genomic_DNA"/>
</dbReference>
<dbReference type="Gene3D" id="3.40.50.150">
    <property type="entry name" value="Vaccinia Virus protein VP39"/>
    <property type="match status" value="1"/>
</dbReference>
<evidence type="ECO:0000313" key="2">
    <source>
        <dbReference type="EMBL" id="MCP2330411.1"/>
    </source>
</evidence>
<sequence length="344" mass="38364">MRRYGILILPAANKVYTGASVELTRAELAVFGDRLFPGRLTGIDTRRLGGVDYVTFDADELSEEDLNRLANLSSRYALFELRDDLLLPLDAHPEDRFDDDLLTIPKYVGKTNELFTKLLLNVTLLSSDLAAEWGRRKLRVLDPLAGRGTTLSQALTYGFDALGVEADGKHVDAYAAFLRTWLKRKRVKHHAEITRIRRDKKQIGRRLHAEIGVDRESYKAGERLTLDLVHADTLRAAEFFPDRSVDLIVTDAPYGVQHGSRDRTDGLTRSPLELLNAAVPGWCRLLRAGGAVGISWNTYGAGRDEIAAILSDNGLRVCDTPAHHGFRHRVDQAITRDLIVATKA</sequence>
<evidence type="ECO:0000313" key="3">
    <source>
        <dbReference type="Proteomes" id="UP000791080"/>
    </source>
</evidence>
<dbReference type="InterPro" id="IPR000241">
    <property type="entry name" value="RlmKL-like_Mtase"/>
</dbReference>
<dbReference type="SUPFAM" id="SSF53335">
    <property type="entry name" value="S-adenosyl-L-methionine-dependent methyltransferases"/>
    <property type="match status" value="1"/>
</dbReference>
<organism evidence="2 3">
    <name type="scientific">Actinoalloteichus caeruleus DSM 43889</name>
    <dbReference type="NCBI Taxonomy" id="1120930"/>
    <lineage>
        <taxon>Bacteria</taxon>
        <taxon>Bacillati</taxon>
        <taxon>Actinomycetota</taxon>
        <taxon>Actinomycetes</taxon>
        <taxon>Pseudonocardiales</taxon>
        <taxon>Pseudonocardiaceae</taxon>
        <taxon>Actinoalloteichus</taxon>
        <taxon>Actinoalloteichus cyanogriseus</taxon>
    </lineage>
</organism>
<name>A0ABT1JD45_ACTCY</name>
<dbReference type="Proteomes" id="UP000791080">
    <property type="component" value="Unassembled WGS sequence"/>
</dbReference>
<protein>
    <submittedName>
        <fullName evidence="2">Methyltransferase domain-containing protein</fullName>
    </submittedName>
</protein>
<dbReference type="GO" id="GO:0008168">
    <property type="term" value="F:methyltransferase activity"/>
    <property type="evidence" value="ECO:0007669"/>
    <property type="project" value="UniProtKB-KW"/>
</dbReference>
<proteinExistence type="predicted"/>
<dbReference type="RefSeq" id="WP_026418071.1">
    <property type="nucleotide sequence ID" value="NZ_AUBJ02000001.1"/>
</dbReference>